<dbReference type="InterPro" id="IPR036426">
    <property type="entry name" value="Bulb-type_lectin_dom_sf"/>
</dbReference>
<organism evidence="1 2">
    <name type="scientific">Pedobacter terrae</name>
    <dbReference type="NCBI Taxonomy" id="405671"/>
    <lineage>
        <taxon>Bacteria</taxon>
        <taxon>Pseudomonadati</taxon>
        <taxon>Bacteroidota</taxon>
        <taxon>Sphingobacteriia</taxon>
        <taxon>Sphingobacteriales</taxon>
        <taxon>Sphingobacteriaceae</taxon>
        <taxon>Pedobacter</taxon>
    </lineage>
</organism>
<dbReference type="EMBL" id="FNCH01000001">
    <property type="protein sequence ID" value="SDF72139.1"/>
    <property type="molecule type" value="Genomic_DNA"/>
</dbReference>
<keyword evidence="2" id="KW-1185">Reference proteome</keyword>
<evidence type="ECO:0000313" key="1">
    <source>
        <dbReference type="EMBL" id="SDF72139.1"/>
    </source>
</evidence>
<dbReference type="SUPFAM" id="SSF51110">
    <property type="entry name" value="alpha-D-mannose-specific plant lectins"/>
    <property type="match status" value="1"/>
</dbReference>
<dbReference type="AlphaFoldDB" id="A0A1G7NFP6"/>
<reference evidence="2" key="1">
    <citation type="submission" date="2016-10" db="EMBL/GenBank/DDBJ databases">
        <authorList>
            <person name="Varghese N."/>
            <person name="Submissions S."/>
        </authorList>
    </citation>
    <scope>NUCLEOTIDE SEQUENCE [LARGE SCALE GENOMIC DNA]</scope>
    <source>
        <strain evidence="2">DSM 17933</strain>
    </source>
</reference>
<dbReference type="Gene3D" id="2.90.10.30">
    <property type="match status" value="1"/>
</dbReference>
<dbReference type="STRING" id="405671.SAMN05421827_101314"/>
<protein>
    <recommendedName>
        <fullName evidence="3">Bulb-type lectin domain-containing protein</fullName>
    </recommendedName>
</protein>
<evidence type="ECO:0008006" key="3">
    <source>
        <dbReference type="Google" id="ProtNLM"/>
    </source>
</evidence>
<sequence length="185" mass="20793">MKKLFPSAILLGFIFFGFTPDDNITKTNTPALSKEIRHKNRLNFSILNRIPQNEAVGPYYLGATICVSNNGGYKLVLQSDYNLVLYNNYSNSALWASNTIGMNGIQRADFRYDGELYLAGGYTFWRANVPIASGSSTSFRWVLQDDGNFCRYTYNANGEQLSAIASTDTQGGRRSPHQGEIRYHF</sequence>
<proteinExistence type="predicted"/>
<gene>
    <name evidence="1" type="ORF">SAMN05421827_101314</name>
</gene>
<dbReference type="Proteomes" id="UP000199643">
    <property type="component" value="Unassembled WGS sequence"/>
</dbReference>
<dbReference type="RefSeq" id="WP_090496281.1">
    <property type="nucleotide sequence ID" value="NZ_FNCH01000001.1"/>
</dbReference>
<name>A0A1G7NFP6_9SPHI</name>
<accession>A0A1G7NFP6</accession>
<dbReference type="OrthoDB" id="773394at2"/>
<evidence type="ECO:0000313" key="2">
    <source>
        <dbReference type="Proteomes" id="UP000199643"/>
    </source>
</evidence>